<evidence type="ECO:0000259" key="7">
    <source>
        <dbReference type="Pfam" id="PF00892"/>
    </source>
</evidence>
<feature type="transmembrane region" description="Helical" evidence="6">
    <location>
        <begin position="405"/>
        <end position="423"/>
    </location>
</feature>
<feature type="compositionally biased region" description="Basic and acidic residues" evidence="5">
    <location>
        <begin position="37"/>
        <end position="52"/>
    </location>
</feature>
<evidence type="ECO:0000256" key="4">
    <source>
        <dbReference type="ARBA" id="ARBA00023136"/>
    </source>
</evidence>
<dbReference type="SUPFAM" id="SSF103481">
    <property type="entry name" value="Multidrug resistance efflux transporter EmrE"/>
    <property type="match status" value="2"/>
</dbReference>
<protein>
    <recommendedName>
        <fullName evidence="7">EamA domain-containing protein</fullName>
    </recommendedName>
</protein>
<feature type="transmembrane region" description="Helical" evidence="6">
    <location>
        <begin position="134"/>
        <end position="154"/>
    </location>
</feature>
<keyword evidence="9" id="KW-1185">Reference proteome</keyword>
<dbReference type="InterPro" id="IPR000620">
    <property type="entry name" value="EamA_dom"/>
</dbReference>
<organism evidence="8 9">
    <name type="scientific">Orchesella dallaii</name>
    <dbReference type="NCBI Taxonomy" id="48710"/>
    <lineage>
        <taxon>Eukaryota</taxon>
        <taxon>Metazoa</taxon>
        <taxon>Ecdysozoa</taxon>
        <taxon>Arthropoda</taxon>
        <taxon>Hexapoda</taxon>
        <taxon>Collembola</taxon>
        <taxon>Entomobryomorpha</taxon>
        <taxon>Entomobryoidea</taxon>
        <taxon>Orchesellidae</taxon>
        <taxon>Orchesellinae</taxon>
        <taxon>Orchesella</taxon>
    </lineage>
</organism>
<dbReference type="InterPro" id="IPR037185">
    <property type="entry name" value="EmrE-like"/>
</dbReference>
<feature type="compositionally biased region" description="Polar residues" evidence="5">
    <location>
        <begin position="16"/>
        <end position="25"/>
    </location>
</feature>
<evidence type="ECO:0000256" key="2">
    <source>
        <dbReference type="ARBA" id="ARBA00022692"/>
    </source>
</evidence>
<feature type="transmembrane region" description="Helical" evidence="6">
    <location>
        <begin position="381"/>
        <end position="399"/>
    </location>
</feature>
<keyword evidence="4 6" id="KW-0472">Membrane</keyword>
<evidence type="ECO:0000256" key="1">
    <source>
        <dbReference type="ARBA" id="ARBA00004141"/>
    </source>
</evidence>
<name>A0ABP1QDX4_9HEXA</name>
<dbReference type="PANTHER" id="PTHR22911:SF6">
    <property type="entry name" value="SOLUTE CARRIER FAMILY 35 MEMBER G1"/>
    <property type="match status" value="1"/>
</dbReference>
<dbReference type="PANTHER" id="PTHR22911">
    <property type="entry name" value="ACYL-MALONYL CONDENSING ENZYME-RELATED"/>
    <property type="match status" value="1"/>
</dbReference>
<feature type="region of interest" description="Disordered" evidence="5">
    <location>
        <begin position="1"/>
        <end position="59"/>
    </location>
</feature>
<evidence type="ECO:0000256" key="3">
    <source>
        <dbReference type="ARBA" id="ARBA00022989"/>
    </source>
</evidence>
<evidence type="ECO:0000313" key="8">
    <source>
        <dbReference type="EMBL" id="CAL8099512.1"/>
    </source>
</evidence>
<dbReference type="EMBL" id="CAXLJM020000032">
    <property type="protein sequence ID" value="CAL8099512.1"/>
    <property type="molecule type" value="Genomic_DNA"/>
</dbReference>
<feature type="transmembrane region" description="Helical" evidence="6">
    <location>
        <begin position="351"/>
        <end position="372"/>
    </location>
</feature>
<gene>
    <name evidence="8" type="ORF">ODALV1_LOCUS10256</name>
</gene>
<proteinExistence type="predicted"/>
<dbReference type="Proteomes" id="UP001642540">
    <property type="component" value="Unassembled WGS sequence"/>
</dbReference>
<sequence>MVNFNETGDEEKNPKEVTTANSANGLRSPESVNLLIEQEKSNGVHSQNKDRSPAATSKSLAATASDYQSCYQKLLKDNNSILSDDEGNVPKSAKMKDQQHNDIAYDYREGSHKDISKDVESSPVEERQLGVKRYLGIFLAVAAAFQFSLSAYVIKILKYQPFNLGVWRFSVMAMIPIPFLIHAVVWKKEKILKEVWPVNNTTVFLLVQAFVGSNSIIFVFFGLKYLNIADSIVIGTSAPIFVTFVAFLFLGERCGLIPVFTAILALIGVAIISKPPALTGAEDLSENSFIGVLSSFSSMILLTIHYVAIRYIRTLHHALVNLFFALWGLIECLVVAYAIGVLEVPKDMREVGLIILTAFLAFFAQTCVTLALKYEQAGPVALVRTSEVVFAFLWQALFLNVQPDMFSIIGAVLTLSGVVITSLRKMVMSLPEDHKCKKTFGFLLL</sequence>
<dbReference type="Pfam" id="PF00892">
    <property type="entry name" value="EamA"/>
    <property type="match status" value="2"/>
</dbReference>
<accession>A0ABP1QDX4</accession>
<feature type="domain" description="EamA" evidence="7">
    <location>
        <begin position="290"/>
        <end position="422"/>
    </location>
</feature>
<comment type="subcellular location">
    <subcellularLocation>
        <location evidence="1">Membrane</location>
        <topology evidence="1">Multi-pass membrane protein</topology>
    </subcellularLocation>
</comment>
<feature type="transmembrane region" description="Helical" evidence="6">
    <location>
        <begin position="228"/>
        <end position="250"/>
    </location>
</feature>
<comment type="caution">
    <text evidence="8">The sequence shown here is derived from an EMBL/GenBank/DDBJ whole genome shotgun (WGS) entry which is preliminary data.</text>
</comment>
<evidence type="ECO:0000256" key="5">
    <source>
        <dbReference type="SAM" id="MobiDB-lite"/>
    </source>
</evidence>
<feature type="domain" description="EamA" evidence="7">
    <location>
        <begin position="135"/>
        <end position="273"/>
    </location>
</feature>
<evidence type="ECO:0000256" key="6">
    <source>
        <dbReference type="SAM" id="Phobius"/>
    </source>
</evidence>
<reference evidence="8 9" key="1">
    <citation type="submission" date="2024-08" db="EMBL/GenBank/DDBJ databases">
        <authorList>
            <person name="Cucini C."/>
            <person name="Frati F."/>
        </authorList>
    </citation>
    <scope>NUCLEOTIDE SEQUENCE [LARGE SCALE GENOMIC DNA]</scope>
</reference>
<feature type="transmembrane region" description="Helical" evidence="6">
    <location>
        <begin position="166"/>
        <end position="186"/>
    </location>
</feature>
<feature type="transmembrane region" description="Helical" evidence="6">
    <location>
        <begin position="198"/>
        <end position="222"/>
    </location>
</feature>
<keyword evidence="3 6" id="KW-1133">Transmembrane helix</keyword>
<feature type="transmembrane region" description="Helical" evidence="6">
    <location>
        <begin position="289"/>
        <end position="307"/>
    </location>
</feature>
<feature type="transmembrane region" description="Helical" evidence="6">
    <location>
        <begin position="319"/>
        <end position="339"/>
    </location>
</feature>
<keyword evidence="2 6" id="KW-0812">Transmembrane</keyword>
<feature type="transmembrane region" description="Helical" evidence="6">
    <location>
        <begin position="257"/>
        <end position="277"/>
    </location>
</feature>
<evidence type="ECO:0000313" key="9">
    <source>
        <dbReference type="Proteomes" id="UP001642540"/>
    </source>
</evidence>